<dbReference type="EMBL" id="ML996687">
    <property type="protein sequence ID" value="KAF2405162.1"/>
    <property type="molecule type" value="Genomic_DNA"/>
</dbReference>
<protein>
    <recommendedName>
        <fullName evidence="6">Cell wall protein</fullName>
    </recommendedName>
</protein>
<feature type="region of interest" description="Disordered" evidence="2">
    <location>
        <begin position="22"/>
        <end position="51"/>
    </location>
</feature>
<feature type="coiled-coil region" evidence="1">
    <location>
        <begin position="149"/>
        <end position="183"/>
    </location>
</feature>
<evidence type="ECO:0000256" key="2">
    <source>
        <dbReference type="SAM" id="MobiDB-lite"/>
    </source>
</evidence>
<feature type="compositionally biased region" description="Low complexity" evidence="2">
    <location>
        <begin position="42"/>
        <end position="51"/>
    </location>
</feature>
<proteinExistence type="predicted"/>
<dbReference type="OrthoDB" id="5243723at2759"/>
<organism evidence="4 5">
    <name type="scientific">Trichodelitschia bisporula</name>
    <dbReference type="NCBI Taxonomy" id="703511"/>
    <lineage>
        <taxon>Eukaryota</taxon>
        <taxon>Fungi</taxon>
        <taxon>Dikarya</taxon>
        <taxon>Ascomycota</taxon>
        <taxon>Pezizomycotina</taxon>
        <taxon>Dothideomycetes</taxon>
        <taxon>Dothideomycetes incertae sedis</taxon>
        <taxon>Phaeotrichales</taxon>
        <taxon>Phaeotrichaceae</taxon>
        <taxon>Trichodelitschia</taxon>
    </lineage>
</organism>
<gene>
    <name evidence="4" type="ORF">EJ06DRAFT_15506</name>
</gene>
<evidence type="ECO:0000313" key="4">
    <source>
        <dbReference type="EMBL" id="KAF2405162.1"/>
    </source>
</evidence>
<reference evidence="4" key="1">
    <citation type="journal article" date="2020" name="Stud. Mycol.">
        <title>101 Dothideomycetes genomes: a test case for predicting lifestyles and emergence of pathogens.</title>
        <authorList>
            <person name="Haridas S."/>
            <person name="Albert R."/>
            <person name="Binder M."/>
            <person name="Bloem J."/>
            <person name="Labutti K."/>
            <person name="Salamov A."/>
            <person name="Andreopoulos B."/>
            <person name="Baker S."/>
            <person name="Barry K."/>
            <person name="Bills G."/>
            <person name="Bluhm B."/>
            <person name="Cannon C."/>
            <person name="Castanera R."/>
            <person name="Culley D."/>
            <person name="Daum C."/>
            <person name="Ezra D."/>
            <person name="Gonzalez J."/>
            <person name="Henrissat B."/>
            <person name="Kuo A."/>
            <person name="Liang C."/>
            <person name="Lipzen A."/>
            <person name="Lutzoni F."/>
            <person name="Magnuson J."/>
            <person name="Mondo S."/>
            <person name="Nolan M."/>
            <person name="Ohm R."/>
            <person name="Pangilinan J."/>
            <person name="Park H.-J."/>
            <person name="Ramirez L."/>
            <person name="Alfaro M."/>
            <person name="Sun H."/>
            <person name="Tritt A."/>
            <person name="Yoshinaga Y."/>
            <person name="Zwiers L.-H."/>
            <person name="Turgeon B."/>
            <person name="Goodwin S."/>
            <person name="Spatafora J."/>
            <person name="Crous P."/>
            <person name="Grigoriev I."/>
        </authorList>
    </citation>
    <scope>NUCLEOTIDE SEQUENCE</scope>
    <source>
        <strain evidence="4">CBS 262.69</strain>
    </source>
</reference>
<sequence length="248" mass="25697">MRFSHLLLAVCFAALSAAKTHHGNRNGTATAAAGRQGGRASGNGTASASGASTRAQCAEVKRLTTLTELAANTTQLTELQTKQNLTVADIDDIKQAAANAKTRLTALRSNSTLIAACAVVEADNKLQSQCHQIQRLTKLAGLANNAAALQELQTRRNLTATQLDEIKVQASNATTRLRELQANTTLTASCQNQKASNGKKNQTGVGAAGTPPSGNKVTRSIEASAASNNFMPNGFFVLVAGASLALAL</sequence>
<dbReference type="AlphaFoldDB" id="A0A6G1IA61"/>
<name>A0A6G1IA61_9PEZI</name>
<feature type="compositionally biased region" description="Polar residues" evidence="2">
    <location>
        <begin position="188"/>
        <end position="204"/>
    </location>
</feature>
<keyword evidence="5" id="KW-1185">Reference proteome</keyword>
<evidence type="ECO:0008006" key="6">
    <source>
        <dbReference type="Google" id="ProtNLM"/>
    </source>
</evidence>
<keyword evidence="3" id="KW-0732">Signal</keyword>
<keyword evidence="1" id="KW-0175">Coiled coil</keyword>
<feature type="signal peptide" evidence="3">
    <location>
        <begin position="1"/>
        <end position="18"/>
    </location>
</feature>
<feature type="chain" id="PRO_5026343748" description="Cell wall protein" evidence="3">
    <location>
        <begin position="19"/>
        <end position="248"/>
    </location>
</feature>
<feature type="compositionally biased region" description="Low complexity" evidence="2">
    <location>
        <begin position="25"/>
        <end position="34"/>
    </location>
</feature>
<feature type="region of interest" description="Disordered" evidence="2">
    <location>
        <begin position="188"/>
        <end position="216"/>
    </location>
</feature>
<accession>A0A6G1IA61</accession>
<evidence type="ECO:0000256" key="1">
    <source>
        <dbReference type="SAM" id="Coils"/>
    </source>
</evidence>
<evidence type="ECO:0000313" key="5">
    <source>
        <dbReference type="Proteomes" id="UP000799640"/>
    </source>
</evidence>
<dbReference type="Proteomes" id="UP000799640">
    <property type="component" value="Unassembled WGS sequence"/>
</dbReference>
<evidence type="ECO:0000256" key="3">
    <source>
        <dbReference type="SAM" id="SignalP"/>
    </source>
</evidence>